<dbReference type="GO" id="GO:0043190">
    <property type="term" value="C:ATP-binding cassette (ABC) transporter complex"/>
    <property type="evidence" value="ECO:0007669"/>
    <property type="project" value="InterPro"/>
</dbReference>
<dbReference type="Pfam" id="PF00528">
    <property type="entry name" value="BPD_transp_1"/>
    <property type="match status" value="1"/>
</dbReference>
<protein>
    <submittedName>
        <fullName evidence="10">Amino acid ABC transporter permease</fullName>
    </submittedName>
</protein>
<dbReference type="SUPFAM" id="SSF161098">
    <property type="entry name" value="MetI-like"/>
    <property type="match status" value="1"/>
</dbReference>
<reference evidence="10 11" key="1">
    <citation type="journal article" date="2014" name="Genome Announc.">
        <title>Whole Genome Sequence of the Probiotic Strain Lactobacillus paracasei N1115, Isolated from Traditional Chinese Fermented Milk.</title>
        <authorList>
            <person name="Wang S."/>
            <person name="Zhu H."/>
            <person name="He F."/>
            <person name="Luo Y."/>
            <person name="Kang Z."/>
            <person name="Lu C."/>
            <person name="Feng L."/>
            <person name="Lu X."/>
            <person name="Xue Y."/>
            <person name="Wang H."/>
        </authorList>
    </citation>
    <scope>NUCLEOTIDE SEQUENCE [LARGE SCALE GENOMIC DNA]</scope>
    <source>
        <strain evidence="10 11">N1115</strain>
    </source>
</reference>
<dbReference type="AlphaFoldDB" id="A0A806LBD2"/>
<dbReference type="InterPro" id="IPR010065">
    <property type="entry name" value="AA_ABC_transptr_permease_3TM"/>
</dbReference>
<dbReference type="Proteomes" id="UP000019441">
    <property type="component" value="Chromosome"/>
</dbReference>
<evidence type="ECO:0000256" key="4">
    <source>
        <dbReference type="ARBA" id="ARBA00022692"/>
    </source>
</evidence>
<dbReference type="PROSITE" id="PS50928">
    <property type="entry name" value="ABC_TM1"/>
    <property type="match status" value="1"/>
</dbReference>
<feature type="transmembrane region" description="Helical" evidence="8">
    <location>
        <begin position="193"/>
        <end position="214"/>
    </location>
</feature>
<dbReference type="GO" id="GO:0006865">
    <property type="term" value="P:amino acid transport"/>
    <property type="evidence" value="ECO:0007669"/>
    <property type="project" value="UniProtKB-KW"/>
</dbReference>
<evidence type="ECO:0000256" key="5">
    <source>
        <dbReference type="ARBA" id="ARBA00022970"/>
    </source>
</evidence>
<accession>A0A806LBD2</accession>
<evidence type="ECO:0000313" key="10">
    <source>
        <dbReference type="EMBL" id="AHJ31868.1"/>
    </source>
</evidence>
<dbReference type="EMBL" id="CP007122">
    <property type="protein sequence ID" value="AHJ31868.1"/>
    <property type="molecule type" value="Genomic_DNA"/>
</dbReference>
<feature type="domain" description="ABC transmembrane type-1" evidence="9">
    <location>
        <begin position="17"/>
        <end position="214"/>
    </location>
</feature>
<organism evidence="10 11">
    <name type="scientific">Lacticaseibacillus paracasei N1115</name>
    <dbReference type="NCBI Taxonomy" id="1446494"/>
    <lineage>
        <taxon>Bacteria</taxon>
        <taxon>Bacillati</taxon>
        <taxon>Bacillota</taxon>
        <taxon>Bacilli</taxon>
        <taxon>Lactobacillales</taxon>
        <taxon>Lactobacillaceae</taxon>
        <taxon>Lacticaseibacillus</taxon>
    </lineage>
</organism>
<keyword evidence="4 8" id="KW-0812">Transmembrane</keyword>
<evidence type="ECO:0000256" key="1">
    <source>
        <dbReference type="ARBA" id="ARBA00004651"/>
    </source>
</evidence>
<dbReference type="Gene3D" id="1.10.3720.10">
    <property type="entry name" value="MetI-like"/>
    <property type="match status" value="1"/>
</dbReference>
<dbReference type="RefSeq" id="WP_016364555.1">
    <property type="nucleotide sequence ID" value="NZ_CP007122.1"/>
</dbReference>
<evidence type="ECO:0000256" key="2">
    <source>
        <dbReference type="ARBA" id="ARBA00022448"/>
    </source>
</evidence>
<gene>
    <name evidence="10" type="ORF">AF91_01180</name>
</gene>
<evidence type="ECO:0000256" key="3">
    <source>
        <dbReference type="ARBA" id="ARBA00022475"/>
    </source>
</evidence>
<dbReference type="NCBIfam" id="TIGR01726">
    <property type="entry name" value="HEQRo_perm_3TM"/>
    <property type="match status" value="1"/>
</dbReference>
<evidence type="ECO:0000256" key="7">
    <source>
        <dbReference type="ARBA" id="ARBA00023136"/>
    </source>
</evidence>
<dbReference type="KEGG" id="lpq:AF91_01180"/>
<keyword evidence="7 8" id="KW-0472">Membrane</keyword>
<keyword evidence="5" id="KW-0029">Amino-acid transport</keyword>
<proteinExistence type="inferred from homology"/>
<dbReference type="PANTHER" id="PTHR30614">
    <property type="entry name" value="MEMBRANE COMPONENT OF AMINO ACID ABC TRANSPORTER"/>
    <property type="match status" value="1"/>
</dbReference>
<comment type="similarity">
    <text evidence="8">Belongs to the binding-protein-dependent transport system permease family.</text>
</comment>
<keyword evidence="6 8" id="KW-1133">Transmembrane helix</keyword>
<dbReference type="GO" id="GO:0022857">
    <property type="term" value="F:transmembrane transporter activity"/>
    <property type="evidence" value="ECO:0007669"/>
    <property type="project" value="InterPro"/>
</dbReference>
<feature type="transmembrane region" description="Helical" evidence="8">
    <location>
        <begin position="64"/>
        <end position="83"/>
    </location>
</feature>
<comment type="subcellular location">
    <subcellularLocation>
        <location evidence="1 8">Cell membrane</location>
        <topology evidence="1 8">Multi-pass membrane protein</topology>
    </subcellularLocation>
</comment>
<dbReference type="InterPro" id="IPR000515">
    <property type="entry name" value="MetI-like"/>
</dbReference>
<evidence type="ECO:0000256" key="6">
    <source>
        <dbReference type="ARBA" id="ARBA00022989"/>
    </source>
</evidence>
<name>A0A806LBD2_LACPA</name>
<feature type="transmembrane region" description="Helical" evidence="8">
    <location>
        <begin position="20"/>
        <end position="43"/>
    </location>
</feature>
<evidence type="ECO:0000256" key="8">
    <source>
        <dbReference type="RuleBase" id="RU363032"/>
    </source>
</evidence>
<dbReference type="InterPro" id="IPR043429">
    <property type="entry name" value="ArtM/GltK/GlnP/TcyL/YhdX-like"/>
</dbReference>
<dbReference type="PANTHER" id="PTHR30614:SF0">
    <property type="entry name" value="L-CYSTINE TRANSPORT SYSTEM PERMEASE PROTEIN TCYL"/>
    <property type="match status" value="1"/>
</dbReference>
<evidence type="ECO:0000313" key="11">
    <source>
        <dbReference type="Proteomes" id="UP000019441"/>
    </source>
</evidence>
<keyword evidence="3" id="KW-1003">Cell membrane</keyword>
<dbReference type="InterPro" id="IPR035906">
    <property type="entry name" value="MetI-like_sf"/>
</dbReference>
<keyword evidence="2 8" id="KW-0813">Transport</keyword>
<evidence type="ECO:0000259" key="9">
    <source>
        <dbReference type="PROSITE" id="PS50928"/>
    </source>
</evidence>
<dbReference type="CDD" id="cd06261">
    <property type="entry name" value="TM_PBP2"/>
    <property type="match status" value="1"/>
</dbReference>
<sequence length="228" mass="25286">MGFATLFEVLQHLAPYLGITFWIIGASALFVLVFGALISLVHFSHSRVLELLYNGFVSLMRATPVLLLLMLVFYGMPLLFQLVGIDISWWAKTSFAILAIGLENSAYFSENLRSAYASLPQSQYDACTSLHFSRIAAIRRILGPQVFAAALPNIGNTLITIVKNSAYVYVIGITDLYEQAQIIAQASFGKQQVVVFIALSLIYWAICAAIQAFFTQLERRWSWSGGAK</sequence>